<dbReference type="Gene3D" id="3.40.50.410">
    <property type="entry name" value="von Willebrand factor, type A domain"/>
    <property type="match status" value="1"/>
</dbReference>
<dbReference type="PROSITE" id="PS50234">
    <property type="entry name" value="VWFA"/>
    <property type="match status" value="1"/>
</dbReference>
<accession>Q5NWS6</accession>
<evidence type="ECO:0000259" key="2">
    <source>
        <dbReference type="PROSITE" id="PS50234"/>
    </source>
</evidence>
<dbReference type="Proteomes" id="UP000006552">
    <property type="component" value="Plasmid 1"/>
</dbReference>
<feature type="region of interest" description="Disordered" evidence="1">
    <location>
        <begin position="189"/>
        <end position="212"/>
    </location>
</feature>
<dbReference type="EMBL" id="CR555307">
    <property type="protein sequence ID" value="CAI10488.1"/>
    <property type="molecule type" value="Genomic_DNA"/>
</dbReference>
<proteinExistence type="predicted"/>
<sequence>MRRLPVYLLIDCSGSMMGEPIEAVKVGLQTMTSALRTDPYALETVHLSVITFSQQATQSVPLTELVQFQVPDIHASGTTALGEALALLAQCIERDVKKTTPDSKGDWKPVCFLLTDGQATDDLNRGIAALRNVKMGTLVACAAGPSANTAELRKITESVVSLDTADSNTLKAFFQWVSASVSVSSQKIERGGKEADGLSELPPLPPEINPAL</sequence>
<gene>
    <name evidence="3" type="primary">terY</name>
    <name evidence="3" type="ORF">p1B320</name>
</gene>
<keyword evidence="4" id="KW-1185">Reference proteome</keyword>
<dbReference type="RefSeq" id="WP_011254691.1">
    <property type="nucleotide sequence ID" value="NC_006823.1"/>
</dbReference>
<dbReference type="InterPro" id="IPR011392">
    <property type="entry name" value="Tellurite-R_TerY"/>
</dbReference>
<dbReference type="SMART" id="SM00327">
    <property type="entry name" value="VWA"/>
    <property type="match status" value="1"/>
</dbReference>
<reference evidence="3 4" key="1">
    <citation type="journal article" date="2005" name="Arch. Microbiol.">
        <title>The genome sequence of an anaerobic aromatic-degrading denitrifying bacterium, strain EbN1.</title>
        <authorList>
            <person name="Rabus R."/>
            <person name="Kube M."/>
            <person name="Heider J."/>
            <person name="Beck A."/>
            <person name="Heitmann K."/>
            <person name="Widdel F."/>
            <person name="Reinhardt R."/>
        </authorList>
    </citation>
    <scope>NUCLEOTIDE SEQUENCE [LARGE SCALE GENOMIC DNA]</scope>
    <source>
        <strain evidence="3 4">EbN1</strain>
        <plasmid evidence="4">Plasmid pAzo1</plasmid>
    </source>
</reference>
<name>Q5NWS6_AROAE</name>
<feature type="domain" description="VWFA" evidence="2">
    <location>
        <begin position="5"/>
        <end position="177"/>
    </location>
</feature>
<dbReference type="AlphaFoldDB" id="Q5NWS6"/>
<dbReference type="HOGENOM" id="CLU_082324_2_1_4"/>
<evidence type="ECO:0000313" key="4">
    <source>
        <dbReference type="Proteomes" id="UP000006552"/>
    </source>
</evidence>
<evidence type="ECO:0000313" key="3">
    <source>
        <dbReference type="EMBL" id="CAI10488.1"/>
    </source>
</evidence>
<dbReference type="OrthoDB" id="9806395at2"/>
<keyword evidence="3" id="KW-0614">Plasmid</keyword>
<dbReference type="InterPro" id="IPR036465">
    <property type="entry name" value="vWFA_dom_sf"/>
</dbReference>
<dbReference type="InterPro" id="IPR002035">
    <property type="entry name" value="VWF_A"/>
</dbReference>
<organism evidence="3 4">
    <name type="scientific">Aromatoleum aromaticum (strain DSM 19018 / LMG 30748 / EbN1)</name>
    <name type="common">Azoarcus sp. (strain EbN1)</name>
    <dbReference type="NCBI Taxonomy" id="76114"/>
    <lineage>
        <taxon>Bacteria</taxon>
        <taxon>Pseudomonadati</taxon>
        <taxon>Pseudomonadota</taxon>
        <taxon>Betaproteobacteria</taxon>
        <taxon>Rhodocyclales</taxon>
        <taxon>Rhodocyclaceae</taxon>
        <taxon>Aromatoleum</taxon>
    </lineage>
</organism>
<evidence type="ECO:0000256" key="1">
    <source>
        <dbReference type="SAM" id="MobiDB-lite"/>
    </source>
</evidence>
<geneLocation type="plasmid" evidence="4">
    <name>pAzo1</name>
</geneLocation>
<feature type="compositionally biased region" description="Pro residues" evidence="1">
    <location>
        <begin position="202"/>
        <end position="212"/>
    </location>
</feature>
<dbReference type="PIRSF" id="PIRSF020634">
    <property type="entry name" value="TerY_vWA"/>
    <property type="match status" value="1"/>
</dbReference>
<dbReference type="KEGG" id="eba:p1B320"/>
<protein>
    <submittedName>
        <fullName evidence="3">Tellurium resistance protein</fullName>
    </submittedName>
</protein>
<dbReference type="SUPFAM" id="SSF53300">
    <property type="entry name" value="vWA-like"/>
    <property type="match status" value="1"/>
</dbReference>
<dbReference type="Pfam" id="PF00092">
    <property type="entry name" value="VWA"/>
    <property type="match status" value="1"/>
</dbReference>